<accession>A0ABM3XD69</accession>
<sequence>MDREKFQQKASKQTKQKKSKSAEFLMVKEEREFKEGTTNPAFCASSSDLSTYWSTEERMMGQVVRSHSLVSHPRGSRLPAAAKLKGNEYSRNYFDPLMDEEINPRQCGMEVSRKDKSLRKTPHSEEPIRSRKSPELPGDKATFACSVVSMRCAQKATVLPGWSSSQQLTCLPKRYIQVLNSQDLYLGTPLVFLESLQTSINLYCTNSYLRMKNGHVLHCNQELENVDAKIMLSPKKKQFHISPSFLRNVLKLVELRRPLFLKMKVAYFSQLYVSDEVGRPSPPQCFHIQVKCIWGLKNKAPQGYYILRMSLLEYPGGPVLHLEQSKHLETKTHSVKHNGNFYDVGLYFHEKLSMTLPSKKDVKPGMAFLFELVLLRGKYVSCDQVVGWSAFPLCDNNFGVVEGKFKCPLLRGHYDRKLDNFRKIEDLICLDMDHWLCNLYFQVIKLPMDLVDQKDHKTHTQFHSKFQVFLMPEEESDVDDTAGLSGKKTEQSTFTLKGSIANKIDPCPTDCGLRCLKEDHELLNKEEDLTEHSVKKKSTGWITAEMNNYSQDLSYLEELEKHKFSVYCSSVTQSGGSREFFKHLQFALTSIYLELQLSQWRSQGFWYSLLLVAAIWFLRLYLHYLGQWLFLWAISVPVTKFHFSLHTVELCYPASSLHMGQELFVVAAGPLALNTLILPWVLVRWGCQMLFASYPDVLSKLITTMALWTVLDPLAVFLIDTILGRLTQSGENPTADAAKLYWLFVRTMQPGILGVIITVILYTLLFIISSLILYLYCLRLNNNPWISDAFQRIHSEEEKFFIPYDLEISNQELSYIVKRSEQWRGINGERRKVAVYDYIWKSHGVESSASCCDLEHQNAIFIPALSPGDVTSHVSVYTIYPSGFQELYRHFLRLPSGAIVENYFVNFIATIL</sequence>
<reference evidence="4" key="1">
    <citation type="submission" date="2025-08" db="UniProtKB">
        <authorList>
            <consortium name="RefSeq"/>
        </authorList>
    </citation>
    <scope>IDENTIFICATION</scope>
</reference>
<keyword evidence="3" id="KW-1185">Reference proteome</keyword>
<feature type="transmembrane region" description="Helical" evidence="2">
    <location>
        <begin position="629"/>
        <end position="648"/>
    </location>
</feature>
<dbReference type="PANTHER" id="PTHR33862">
    <property type="entry name" value="OROFACIAL CLEFT 1 CANDIDATE GENE 1 PROTEIN"/>
    <property type="match status" value="1"/>
</dbReference>
<organism evidence="3 4">
    <name type="scientific">Erinaceus europaeus</name>
    <name type="common">Western European hedgehog</name>
    <dbReference type="NCBI Taxonomy" id="9365"/>
    <lineage>
        <taxon>Eukaryota</taxon>
        <taxon>Metazoa</taxon>
        <taxon>Chordata</taxon>
        <taxon>Craniata</taxon>
        <taxon>Vertebrata</taxon>
        <taxon>Euteleostomi</taxon>
        <taxon>Mammalia</taxon>
        <taxon>Eutheria</taxon>
        <taxon>Laurasiatheria</taxon>
        <taxon>Eulipotyphla</taxon>
        <taxon>Erinaceidae</taxon>
        <taxon>Erinaceinae</taxon>
        <taxon>Erinaceus</taxon>
    </lineage>
</organism>
<protein>
    <submittedName>
        <fullName evidence="4">Uncharacterized protein LOC103114577</fullName>
    </submittedName>
</protein>
<evidence type="ECO:0000256" key="2">
    <source>
        <dbReference type="SAM" id="Phobius"/>
    </source>
</evidence>
<feature type="compositionally biased region" description="Basic and acidic residues" evidence="1">
    <location>
        <begin position="122"/>
        <end position="136"/>
    </location>
</feature>
<keyword evidence="2" id="KW-0472">Membrane</keyword>
<feature type="transmembrane region" description="Helical" evidence="2">
    <location>
        <begin position="604"/>
        <end position="622"/>
    </location>
</feature>
<feature type="transmembrane region" description="Helical" evidence="2">
    <location>
        <begin position="663"/>
        <end position="685"/>
    </location>
</feature>
<dbReference type="InterPro" id="IPR031390">
    <property type="entry name" value="OFCC1"/>
</dbReference>
<feature type="region of interest" description="Disordered" evidence="1">
    <location>
        <begin position="111"/>
        <end position="136"/>
    </location>
</feature>
<dbReference type="RefSeq" id="XP_060046770.1">
    <property type="nucleotide sequence ID" value="XM_060190787.1"/>
</dbReference>
<feature type="region of interest" description="Disordered" evidence="1">
    <location>
        <begin position="1"/>
        <end position="23"/>
    </location>
</feature>
<dbReference type="Proteomes" id="UP001652624">
    <property type="component" value="Chromosome 4"/>
</dbReference>
<evidence type="ECO:0000313" key="4">
    <source>
        <dbReference type="RefSeq" id="XP_060046770.1"/>
    </source>
</evidence>
<name>A0ABM3XD69_ERIEU</name>
<dbReference type="PANTHER" id="PTHR33862:SF3">
    <property type="entry name" value="OROFACIAL CLEFT 1 CANDIDATE GENE 1 PROTEIN"/>
    <property type="match status" value="1"/>
</dbReference>
<proteinExistence type="predicted"/>
<feature type="transmembrane region" description="Helical" evidence="2">
    <location>
        <begin position="697"/>
        <end position="719"/>
    </location>
</feature>
<feature type="transmembrane region" description="Helical" evidence="2">
    <location>
        <begin position="752"/>
        <end position="777"/>
    </location>
</feature>
<gene>
    <name evidence="4" type="primary">LOC103114577</name>
</gene>
<evidence type="ECO:0000313" key="3">
    <source>
        <dbReference type="Proteomes" id="UP001652624"/>
    </source>
</evidence>
<keyword evidence="2" id="KW-0812">Transmembrane</keyword>
<dbReference type="GeneID" id="103114577"/>
<dbReference type="Pfam" id="PF15680">
    <property type="entry name" value="OFCC1"/>
    <property type="match status" value="1"/>
</dbReference>
<evidence type="ECO:0000256" key="1">
    <source>
        <dbReference type="SAM" id="MobiDB-lite"/>
    </source>
</evidence>
<keyword evidence="2" id="KW-1133">Transmembrane helix</keyword>